<evidence type="ECO:0000256" key="7">
    <source>
        <dbReference type="SAM" id="MobiDB-lite"/>
    </source>
</evidence>
<dbReference type="InterPro" id="IPR011701">
    <property type="entry name" value="MFS"/>
</dbReference>
<protein>
    <submittedName>
        <fullName evidence="10">MFS transporter</fullName>
    </submittedName>
</protein>
<dbReference type="InterPro" id="IPR050171">
    <property type="entry name" value="MFS_Transporters"/>
</dbReference>
<evidence type="ECO:0000313" key="11">
    <source>
        <dbReference type="Proteomes" id="UP000254425"/>
    </source>
</evidence>
<feature type="transmembrane region" description="Helical" evidence="8">
    <location>
        <begin position="238"/>
        <end position="256"/>
    </location>
</feature>
<dbReference type="KEGG" id="sarm:DVA86_18705"/>
<evidence type="ECO:0000313" key="10">
    <source>
        <dbReference type="EMBL" id="AXK37455.1"/>
    </source>
</evidence>
<keyword evidence="6 8" id="KW-0472">Membrane</keyword>
<sequence>MPRAVWLLIVARAVNRLGAFSLPFLAVLITTRFGASAATAGLVAAAFGLATIPSRLAGGRLADTLGRRRTMVVGLSGCALAQLGIAAADSLAAAACFAVLLGLVFELYEPPSQAMIADAVGPGERIRAYSLLNAALAVAGLGAGLIAAGLGRWDLRWLFVADAVTCLICAAVVPVVLPADRPDAAGPAREGAKQVRPWRDGALLALLASGTLFALVYLQIMITLPLSLAHRDLQPADAGLLLAASAGVIVLGQPLLRLKRLAALSAPVAFTAGYSLLALGLSGYALAHTLGAFLAATLVWSLGDLLLVGRMYAVVAELAPGGGTGRYMAVYGTSWGIAGIAAPVTGTQLLQHSGATVLWGTMAGVCLALAAVQPVLARTATHRTRLASEVAGPEAGAQGHRATRSP</sequence>
<dbReference type="Proteomes" id="UP000254425">
    <property type="component" value="Chromosome"/>
</dbReference>
<dbReference type="Gene3D" id="1.20.1250.20">
    <property type="entry name" value="MFS general substrate transporter like domains"/>
    <property type="match status" value="1"/>
</dbReference>
<dbReference type="Pfam" id="PF07690">
    <property type="entry name" value="MFS_1"/>
    <property type="match status" value="1"/>
</dbReference>
<name>A0A345Y0N9_9ACTN</name>
<evidence type="ECO:0000256" key="2">
    <source>
        <dbReference type="ARBA" id="ARBA00022448"/>
    </source>
</evidence>
<feature type="transmembrane region" description="Helical" evidence="8">
    <location>
        <begin position="157"/>
        <end position="180"/>
    </location>
</feature>
<feature type="transmembrane region" description="Helical" evidence="8">
    <location>
        <begin position="201"/>
        <end position="226"/>
    </location>
</feature>
<organism evidence="10 11">
    <name type="scientific">Streptomyces armeniacus</name>
    <dbReference type="NCBI Taxonomy" id="83291"/>
    <lineage>
        <taxon>Bacteria</taxon>
        <taxon>Bacillati</taxon>
        <taxon>Actinomycetota</taxon>
        <taxon>Actinomycetes</taxon>
        <taxon>Kitasatosporales</taxon>
        <taxon>Streptomycetaceae</taxon>
        <taxon>Streptomyces</taxon>
    </lineage>
</organism>
<dbReference type="EMBL" id="CP031320">
    <property type="protein sequence ID" value="AXK37455.1"/>
    <property type="molecule type" value="Genomic_DNA"/>
</dbReference>
<keyword evidence="11" id="KW-1185">Reference proteome</keyword>
<dbReference type="AlphaFoldDB" id="A0A345Y0N9"/>
<reference evidence="10 11" key="1">
    <citation type="submission" date="2018-07" db="EMBL/GenBank/DDBJ databases">
        <title>Draft genome of the type strain Streptomyces armeniacus ATCC 15676.</title>
        <authorList>
            <person name="Labana P."/>
            <person name="Gosse J.T."/>
            <person name="Boddy C.N."/>
        </authorList>
    </citation>
    <scope>NUCLEOTIDE SEQUENCE [LARGE SCALE GENOMIC DNA]</scope>
    <source>
        <strain evidence="10 11">ATCC 15676</strain>
    </source>
</reference>
<feature type="transmembrane region" description="Helical" evidence="8">
    <location>
        <begin position="35"/>
        <end position="57"/>
    </location>
</feature>
<feature type="transmembrane region" description="Helical" evidence="8">
    <location>
        <begin position="357"/>
        <end position="376"/>
    </location>
</feature>
<feature type="transmembrane region" description="Helical" evidence="8">
    <location>
        <begin position="91"/>
        <end position="108"/>
    </location>
</feature>
<dbReference type="GO" id="GO:0022857">
    <property type="term" value="F:transmembrane transporter activity"/>
    <property type="evidence" value="ECO:0007669"/>
    <property type="project" value="InterPro"/>
</dbReference>
<comment type="subcellular location">
    <subcellularLocation>
        <location evidence="1">Cell membrane</location>
        <topology evidence="1">Multi-pass membrane protein</topology>
    </subcellularLocation>
</comment>
<dbReference type="SUPFAM" id="SSF103473">
    <property type="entry name" value="MFS general substrate transporter"/>
    <property type="match status" value="1"/>
</dbReference>
<feature type="transmembrane region" description="Helical" evidence="8">
    <location>
        <begin position="129"/>
        <end position="151"/>
    </location>
</feature>
<feature type="transmembrane region" description="Helical" evidence="8">
    <location>
        <begin position="69"/>
        <end position="85"/>
    </location>
</feature>
<dbReference type="InterPro" id="IPR020846">
    <property type="entry name" value="MFS_dom"/>
</dbReference>
<dbReference type="GO" id="GO:0005886">
    <property type="term" value="C:plasma membrane"/>
    <property type="evidence" value="ECO:0007669"/>
    <property type="project" value="UniProtKB-SubCell"/>
</dbReference>
<dbReference type="PANTHER" id="PTHR23517:SF2">
    <property type="entry name" value="MULTIDRUG RESISTANCE PROTEIN MDTH"/>
    <property type="match status" value="1"/>
</dbReference>
<dbReference type="PANTHER" id="PTHR23517">
    <property type="entry name" value="RESISTANCE PROTEIN MDTM, PUTATIVE-RELATED-RELATED"/>
    <property type="match status" value="1"/>
</dbReference>
<feature type="region of interest" description="Disordered" evidence="7">
    <location>
        <begin position="387"/>
        <end position="406"/>
    </location>
</feature>
<feature type="domain" description="Major facilitator superfamily (MFS) profile" evidence="9">
    <location>
        <begin position="4"/>
        <end position="385"/>
    </location>
</feature>
<keyword evidence="2" id="KW-0813">Transport</keyword>
<evidence type="ECO:0000256" key="5">
    <source>
        <dbReference type="ARBA" id="ARBA00022989"/>
    </source>
</evidence>
<feature type="transmembrane region" description="Helical" evidence="8">
    <location>
        <begin position="293"/>
        <end position="315"/>
    </location>
</feature>
<proteinExistence type="predicted"/>
<gene>
    <name evidence="10" type="ORF">DVA86_18705</name>
</gene>
<evidence type="ECO:0000256" key="1">
    <source>
        <dbReference type="ARBA" id="ARBA00004651"/>
    </source>
</evidence>
<keyword evidence="5 8" id="KW-1133">Transmembrane helix</keyword>
<evidence type="ECO:0000256" key="4">
    <source>
        <dbReference type="ARBA" id="ARBA00022692"/>
    </source>
</evidence>
<keyword evidence="3" id="KW-1003">Cell membrane</keyword>
<feature type="transmembrane region" description="Helical" evidence="8">
    <location>
        <begin position="268"/>
        <end position="287"/>
    </location>
</feature>
<dbReference type="InterPro" id="IPR036259">
    <property type="entry name" value="MFS_trans_sf"/>
</dbReference>
<feature type="transmembrane region" description="Helical" evidence="8">
    <location>
        <begin position="327"/>
        <end position="345"/>
    </location>
</feature>
<dbReference type="PROSITE" id="PS50850">
    <property type="entry name" value="MFS"/>
    <property type="match status" value="1"/>
</dbReference>
<evidence type="ECO:0000256" key="3">
    <source>
        <dbReference type="ARBA" id="ARBA00022475"/>
    </source>
</evidence>
<evidence type="ECO:0000259" key="9">
    <source>
        <dbReference type="PROSITE" id="PS50850"/>
    </source>
</evidence>
<keyword evidence="4 8" id="KW-0812">Transmembrane</keyword>
<accession>A0A345Y0N9</accession>
<evidence type="ECO:0000256" key="8">
    <source>
        <dbReference type="SAM" id="Phobius"/>
    </source>
</evidence>
<evidence type="ECO:0000256" key="6">
    <source>
        <dbReference type="ARBA" id="ARBA00023136"/>
    </source>
</evidence>